<dbReference type="RefSeq" id="WP_192774849.1">
    <property type="nucleotide sequence ID" value="NZ_BAAASY010000001.1"/>
</dbReference>
<sequence>MPDTPFGSFFGDPFRGFEQLSGRVFGGMEAWPPTRPSVQRVDVGKLLSDPARQLLAKAVQIAAGRGAPDVDVTAHGAWRSG</sequence>
<protein>
    <submittedName>
        <fullName evidence="1">Uncharacterized protein</fullName>
    </submittedName>
</protein>
<evidence type="ECO:0000313" key="2">
    <source>
        <dbReference type="Proteomes" id="UP000661607"/>
    </source>
</evidence>
<proteinExistence type="predicted"/>
<dbReference type="EMBL" id="JADBEF010000001">
    <property type="protein sequence ID" value="MBE1559604.1"/>
    <property type="molecule type" value="Genomic_DNA"/>
</dbReference>
<reference evidence="1 2" key="1">
    <citation type="submission" date="2020-10" db="EMBL/GenBank/DDBJ databases">
        <title>Sequencing the genomes of 1000 actinobacteria strains.</title>
        <authorList>
            <person name="Klenk H.-P."/>
        </authorList>
    </citation>
    <scope>NUCLEOTIDE SEQUENCE [LARGE SCALE GENOMIC DNA]</scope>
    <source>
        <strain evidence="1 2">DSM 43748</strain>
    </source>
</reference>
<keyword evidence="2" id="KW-1185">Reference proteome</keyword>
<accession>A0ABR9KC68</accession>
<gene>
    <name evidence="1" type="ORF">H4W81_002383</name>
</gene>
<comment type="caution">
    <text evidence="1">The sequence shown here is derived from an EMBL/GenBank/DDBJ whole genome shotgun (WGS) entry which is preliminary data.</text>
</comment>
<organism evidence="1 2">
    <name type="scientific">Nonomuraea africana</name>
    <dbReference type="NCBI Taxonomy" id="46171"/>
    <lineage>
        <taxon>Bacteria</taxon>
        <taxon>Bacillati</taxon>
        <taxon>Actinomycetota</taxon>
        <taxon>Actinomycetes</taxon>
        <taxon>Streptosporangiales</taxon>
        <taxon>Streptosporangiaceae</taxon>
        <taxon>Nonomuraea</taxon>
    </lineage>
</organism>
<dbReference type="Proteomes" id="UP000661607">
    <property type="component" value="Unassembled WGS sequence"/>
</dbReference>
<evidence type="ECO:0000313" key="1">
    <source>
        <dbReference type="EMBL" id="MBE1559604.1"/>
    </source>
</evidence>
<name>A0ABR9KC68_9ACTN</name>